<keyword evidence="2" id="KW-1185">Reference proteome</keyword>
<sequence length="129" mass="14954">MDEIFWSDTVCVFFYYKKNQFFLALEKRLLLQHLVSYKENGQALNKRGAFGGNYIKQFGEAQLSSRGFKFDHSPLSTKHDGLTSVERRFICSSWEHFSRAGIKEYQTFGTAVVKHIEVSHSCNELGKEM</sequence>
<dbReference type="Gramene" id="Solyc02g092285.1.1">
    <property type="protein sequence ID" value="Solyc02g092285.1.1"/>
    <property type="gene ID" value="Solyc02g092285.1"/>
</dbReference>
<reference evidence="1" key="1">
    <citation type="journal article" date="2012" name="Nature">
        <title>The tomato genome sequence provides insights into fleshy fruit evolution.</title>
        <authorList>
            <consortium name="Tomato Genome Consortium"/>
        </authorList>
    </citation>
    <scope>NUCLEOTIDE SEQUENCE [LARGE SCALE GENOMIC DNA]</scope>
    <source>
        <strain evidence="1">cv. Heinz 1706</strain>
    </source>
</reference>
<reference evidence="1" key="2">
    <citation type="submission" date="2019-01" db="UniProtKB">
        <authorList>
            <consortium name="EnsemblPlants"/>
        </authorList>
    </citation>
    <scope>IDENTIFICATION</scope>
    <source>
        <strain evidence="1">cv. Heinz 1706</strain>
    </source>
</reference>
<dbReference type="InParanoid" id="A0A3Q7FAZ2"/>
<organism evidence="1">
    <name type="scientific">Solanum lycopersicum</name>
    <name type="common">Tomato</name>
    <name type="synonym">Lycopersicon esculentum</name>
    <dbReference type="NCBI Taxonomy" id="4081"/>
    <lineage>
        <taxon>Eukaryota</taxon>
        <taxon>Viridiplantae</taxon>
        <taxon>Streptophyta</taxon>
        <taxon>Embryophyta</taxon>
        <taxon>Tracheophyta</taxon>
        <taxon>Spermatophyta</taxon>
        <taxon>Magnoliopsida</taxon>
        <taxon>eudicotyledons</taxon>
        <taxon>Gunneridae</taxon>
        <taxon>Pentapetalae</taxon>
        <taxon>asterids</taxon>
        <taxon>lamiids</taxon>
        <taxon>Solanales</taxon>
        <taxon>Solanaceae</taxon>
        <taxon>Solanoideae</taxon>
        <taxon>Solaneae</taxon>
        <taxon>Solanum</taxon>
        <taxon>Solanum subgen. Lycopersicon</taxon>
    </lineage>
</organism>
<dbReference type="EnsemblPlants" id="Solyc02g092285.1.1">
    <property type="protein sequence ID" value="Solyc02g092285.1.1"/>
    <property type="gene ID" value="Solyc02g092285.1"/>
</dbReference>
<protein>
    <submittedName>
        <fullName evidence="1">Uncharacterized protein</fullName>
    </submittedName>
</protein>
<dbReference type="Proteomes" id="UP000004994">
    <property type="component" value="Chromosome 2"/>
</dbReference>
<proteinExistence type="predicted"/>
<name>A0A3Q7FAZ2_SOLLC</name>
<dbReference type="AlphaFoldDB" id="A0A3Q7FAZ2"/>
<evidence type="ECO:0000313" key="2">
    <source>
        <dbReference type="Proteomes" id="UP000004994"/>
    </source>
</evidence>
<accession>A0A3Q7FAZ2</accession>
<evidence type="ECO:0000313" key="1">
    <source>
        <dbReference type="EnsemblPlants" id="Solyc02g092285.1.1"/>
    </source>
</evidence>